<proteinExistence type="predicted"/>
<dbReference type="InterPro" id="IPR031025">
    <property type="entry name" value="LruC_dom"/>
</dbReference>
<feature type="domain" description="DUF4842" evidence="2">
    <location>
        <begin position="203"/>
        <end position="435"/>
    </location>
</feature>
<dbReference type="AlphaFoldDB" id="A0A1G8D7B1"/>
<dbReference type="InterPro" id="IPR032295">
    <property type="entry name" value="DUF4842"/>
</dbReference>
<evidence type="ECO:0000256" key="1">
    <source>
        <dbReference type="SAM" id="SignalP"/>
    </source>
</evidence>
<dbReference type="NCBIfam" id="TIGR04456">
    <property type="entry name" value="LruC_dom"/>
    <property type="match status" value="1"/>
</dbReference>
<feature type="chain" id="PRO_5010259753" evidence="1">
    <location>
        <begin position="19"/>
        <end position="447"/>
    </location>
</feature>
<evidence type="ECO:0000313" key="3">
    <source>
        <dbReference type="EMBL" id="SDH53229.1"/>
    </source>
</evidence>
<evidence type="ECO:0000313" key="4">
    <source>
        <dbReference type="Proteomes" id="UP000181870"/>
    </source>
</evidence>
<evidence type="ECO:0000259" key="2">
    <source>
        <dbReference type="Pfam" id="PF16130"/>
    </source>
</evidence>
<dbReference type="PROSITE" id="PS51257">
    <property type="entry name" value="PROKAR_LIPOPROTEIN"/>
    <property type="match status" value="1"/>
</dbReference>
<reference evidence="3 4" key="1">
    <citation type="submission" date="2016-10" db="EMBL/GenBank/DDBJ databases">
        <authorList>
            <person name="de Groot N.N."/>
        </authorList>
    </citation>
    <scope>NUCLEOTIDE SEQUENCE [LARGE SCALE GENOMIC DNA]</scope>
    <source>
        <strain evidence="3 4">NLAE-zl-C57</strain>
    </source>
</reference>
<name>A0A1G8D7B1_BACOV</name>
<dbReference type="RefSeq" id="WP_074636370.1">
    <property type="nucleotide sequence ID" value="NZ_FNDO01000007.1"/>
</dbReference>
<dbReference type="Pfam" id="PF16130">
    <property type="entry name" value="DUF4842"/>
    <property type="match status" value="1"/>
</dbReference>
<feature type="signal peptide" evidence="1">
    <location>
        <begin position="1"/>
        <end position="18"/>
    </location>
</feature>
<dbReference type="EMBL" id="FNDO01000007">
    <property type="protein sequence ID" value="SDH53229.1"/>
    <property type="molecule type" value="Genomic_DNA"/>
</dbReference>
<sequence length="447" mass="49463">MKIKSLVYVLMGTMLVVACTDSSNEERIVNNGGGDDSPQYVIPAGFDFATSRAVSAKVYSSKPVVVDLYWDSENQERSLLVSGLLVDGEKNLELNVPIHCANIYLKYSNGTDKAASFPISNMTRSGEAVAITVPEDAVAVTSEEDDGWFFYHNTGVAMFEDNWPIEPGKDNDLNDVVFEYDLKVTECQDGKWLEAGQGYKEGLKLTLDIRAKGGRFPTKIGVVLGGLDKKYIETVATRIVLKEGQGMETELASGEMKAEMPKRELFGKSQFCKVTIDTEHGSPVILMDGLSDLGDNTNFFQTTKGFINPGQGMLRAEIVLGAKVRTGLDTGLDQLQAYRALINDTHNQNFFIVTNSGKEIHMKGYKPSYLYTNYEADSAGEMMDGVPYCNKNGFVWGIKVPVGVKHAYEKVLFDDAYPEFRAWVTSNGAENKDWYLHPVGEKVVEAW</sequence>
<organism evidence="3 4">
    <name type="scientific">Bacteroides ovatus</name>
    <dbReference type="NCBI Taxonomy" id="28116"/>
    <lineage>
        <taxon>Bacteria</taxon>
        <taxon>Pseudomonadati</taxon>
        <taxon>Bacteroidota</taxon>
        <taxon>Bacteroidia</taxon>
        <taxon>Bacteroidales</taxon>
        <taxon>Bacteroidaceae</taxon>
        <taxon>Bacteroides</taxon>
    </lineage>
</organism>
<protein>
    <submittedName>
        <fullName evidence="3">LruC domain-containing protein</fullName>
    </submittedName>
</protein>
<gene>
    <name evidence="3" type="ORF">SAMN05192582_100798</name>
</gene>
<accession>A0A1G8D7B1</accession>
<dbReference type="Proteomes" id="UP000181870">
    <property type="component" value="Unassembled WGS sequence"/>
</dbReference>
<keyword evidence="1" id="KW-0732">Signal</keyword>